<dbReference type="Proteomes" id="UP000178912">
    <property type="component" value="Unassembled WGS sequence"/>
</dbReference>
<evidence type="ECO:0000313" key="2">
    <source>
        <dbReference type="EMBL" id="CZS97156.1"/>
    </source>
</evidence>
<dbReference type="AlphaFoldDB" id="A0A1E1KGG5"/>
<organism evidence="2 3">
    <name type="scientific">Rhynchosporium agropyri</name>
    <dbReference type="NCBI Taxonomy" id="914238"/>
    <lineage>
        <taxon>Eukaryota</taxon>
        <taxon>Fungi</taxon>
        <taxon>Dikarya</taxon>
        <taxon>Ascomycota</taxon>
        <taxon>Pezizomycotina</taxon>
        <taxon>Leotiomycetes</taxon>
        <taxon>Helotiales</taxon>
        <taxon>Ploettnerulaceae</taxon>
        <taxon>Rhynchosporium</taxon>
    </lineage>
</organism>
<evidence type="ECO:0000256" key="1">
    <source>
        <dbReference type="SAM" id="MobiDB-lite"/>
    </source>
</evidence>
<name>A0A1E1KGG5_9HELO</name>
<feature type="compositionally biased region" description="Basic and acidic residues" evidence="1">
    <location>
        <begin position="1"/>
        <end position="29"/>
    </location>
</feature>
<reference evidence="3" key="1">
    <citation type="submission" date="2016-03" db="EMBL/GenBank/DDBJ databases">
        <authorList>
            <person name="Guldener U."/>
        </authorList>
    </citation>
    <scope>NUCLEOTIDE SEQUENCE [LARGE SCALE GENOMIC DNA]</scope>
    <source>
        <strain evidence="3">04CH-RAC-A.6.1</strain>
    </source>
</reference>
<keyword evidence="3" id="KW-1185">Reference proteome</keyword>
<accession>A0A1E1KGG5</accession>
<protein>
    <submittedName>
        <fullName evidence="2">Uncharacterized protein</fullName>
    </submittedName>
</protein>
<sequence>MTSKDAELSDRLEASPRGPRWEKRIEKNENSNSSPHQIRSTKKVFISVDHDTPRYTELKCNFAIYRYSLALQAIIFPLAEDHTGSLLGRSGSSVGIETSKVRLSRFPSEPIYTEVVKIKQFRYTSDVNAI</sequence>
<dbReference type="EMBL" id="FJUX01000030">
    <property type="protein sequence ID" value="CZS97156.1"/>
    <property type="molecule type" value="Genomic_DNA"/>
</dbReference>
<gene>
    <name evidence="2" type="ORF">RAG0_06296</name>
</gene>
<proteinExistence type="predicted"/>
<feature type="region of interest" description="Disordered" evidence="1">
    <location>
        <begin position="1"/>
        <end position="39"/>
    </location>
</feature>
<evidence type="ECO:0000313" key="3">
    <source>
        <dbReference type="Proteomes" id="UP000178912"/>
    </source>
</evidence>